<dbReference type="RefSeq" id="WP_152753904.1">
    <property type="nucleotide sequence ID" value="NZ_SPSE01000054.1"/>
</dbReference>
<keyword evidence="5" id="KW-0408">Iron</keyword>
<keyword evidence="4" id="KW-0249">Electron transport</keyword>
<dbReference type="InterPro" id="IPR051684">
    <property type="entry name" value="Electron_Trans/Redox"/>
</dbReference>
<evidence type="ECO:0000256" key="2">
    <source>
        <dbReference type="ARBA" id="ARBA00022485"/>
    </source>
</evidence>
<feature type="transmembrane region" description="Helical" evidence="7">
    <location>
        <begin position="83"/>
        <end position="104"/>
    </location>
</feature>
<evidence type="ECO:0000256" key="3">
    <source>
        <dbReference type="ARBA" id="ARBA00022723"/>
    </source>
</evidence>
<dbReference type="InterPro" id="IPR017896">
    <property type="entry name" value="4Fe4S_Fe-S-bd"/>
</dbReference>
<dbReference type="PANTHER" id="PTHR30176">
    <property type="entry name" value="FERREDOXIN-TYPE PROTEIN NAPH"/>
    <property type="match status" value="1"/>
</dbReference>
<keyword evidence="6" id="KW-0411">Iron-sulfur</keyword>
<evidence type="ECO:0000256" key="7">
    <source>
        <dbReference type="SAM" id="Phobius"/>
    </source>
</evidence>
<evidence type="ECO:0000313" key="10">
    <source>
        <dbReference type="Proteomes" id="UP000342249"/>
    </source>
</evidence>
<evidence type="ECO:0000256" key="1">
    <source>
        <dbReference type="ARBA" id="ARBA00022448"/>
    </source>
</evidence>
<keyword evidence="7" id="KW-1133">Transmembrane helix</keyword>
<feature type="domain" description="4Fe-4S ferredoxin-type" evidence="8">
    <location>
        <begin position="204"/>
        <end position="233"/>
    </location>
</feature>
<dbReference type="Pfam" id="PF13237">
    <property type="entry name" value="Fer4_10"/>
    <property type="match status" value="1"/>
</dbReference>
<feature type="transmembrane region" description="Helical" evidence="7">
    <location>
        <begin position="38"/>
        <end position="62"/>
    </location>
</feature>
<dbReference type="Pfam" id="PF12801">
    <property type="entry name" value="Fer4_5"/>
    <property type="match status" value="2"/>
</dbReference>
<keyword evidence="2" id="KW-0004">4Fe-4S</keyword>
<reference evidence="9 10" key="1">
    <citation type="journal article" date="2019" name="Lett. Appl. Microbiol.">
        <title>A case of 'blown pack' spoilage of vacuum-packaged pork likely associated with Clostridium estertheticum in Canada.</title>
        <authorList>
            <person name="Zhang P."/>
            <person name="Ward P."/>
            <person name="McMullen L.M."/>
            <person name="Yang X."/>
        </authorList>
    </citation>
    <scope>NUCLEOTIDE SEQUENCE [LARGE SCALE GENOMIC DNA]</scope>
    <source>
        <strain evidence="9 10">MA19</strain>
    </source>
</reference>
<evidence type="ECO:0000313" key="9">
    <source>
        <dbReference type="EMBL" id="MPQ64754.1"/>
    </source>
</evidence>
<dbReference type="GO" id="GO:0046872">
    <property type="term" value="F:metal ion binding"/>
    <property type="evidence" value="ECO:0007669"/>
    <property type="project" value="UniProtKB-KW"/>
</dbReference>
<protein>
    <submittedName>
        <fullName evidence="9">4Fe-4S binding protein</fullName>
    </submittedName>
</protein>
<dbReference type="Proteomes" id="UP000342249">
    <property type="component" value="Unassembled WGS sequence"/>
</dbReference>
<sequence length="234" mass="27001">MNLRKSISFLSFILLPITLNYFAPVLIVQASFEKTFTIMHIIFLLMILSAIFFGGSWCSYICPFGALQELVPTTKPKHKLPNLKWLTGGVFFTLIIAPIILHGFQKIILPYHMVDTKVSVSSFHDLIRYYIITISIILITIVLGKRTWCQYICPMYIFNYIGMNIGRLLKLPSLKITFKSEKCTQCKRCTSNCLMGIEVADMVKNNNWNTKECIQCGECLNVCKYDVLKRKWEK</sequence>
<proteinExistence type="predicted"/>
<feature type="transmembrane region" description="Helical" evidence="7">
    <location>
        <begin position="127"/>
        <end position="144"/>
    </location>
</feature>
<keyword evidence="7" id="KW-0472">Membrane</keyword>
<accession>A0A5N7IV60</accession>
<feature type="transmembrane region" description="Helical" evidence="7">
    <location>
        <begin position="12"/>
        <end position="32"/>
    </location>
</feature>
<keyword evidence="3" id="KW-0479">Metal-binding</keyword>
<dbReference type="PROSITE" id="PS51379">
    <property type="entry name" value="4FE4S_FER_2"/>
    <property type="match status" value="1"/>
</dbReference>
<dbReference type="SUPFAM" id="SSF54862">
    <property type="entry name" value="4Fe-4S ferredoxins"/>
    <property type="match status" value="1"/>
</dbReference>
<organism evidence="9 10">
    <name type="scientific">Clostridium estertheticum</name>
    <dbReference type="NCBI Taxonomy" id="238834"/>
    <lineage>
        <taxon>Bacteria</taxon>
        <taxon>Bacillati</taxon>
        <taxon>Bacillota</taxon>
        <taxon>Clostridia</taxon>
        <taxon>Eubacteriales</taxon>
        <taxon>Clostridiaceae</taxon>
        <taxon>Clostridium</taxon>
    </lineage>
</organism>
<gene>
    <name evidence="9" type="ORF">E4V82_22030</name>
</gene>
<comment type="caution">
    <text evidence="9">The sequence shown here is derived from an EMBL/GenBank/DDBJ whole genome shotgun (WGS) entry which is preliminary data.</text>
</comment>
<dbReference type="PANTHER" id="PTHR30176:SF3">
    <property type="entry name" value="FERREDOXIN-TYPE PROTEIN NAPH"/>
    <property type="match status" value="1"/>
</dbReference>
<dbReference type="GO" id="GO:0051539">
    <property type="term" value="F:4 iron, 4 sulfur cluster binding"/>
    <property type="evidence" value="ECO:0007669"/>
    <property type="project" value="UniProtKB-KW"/>
</dbReference>
<dbReference type="GO" id="GO:0005886">
    <property type="term" value="C:plasma membrane"/>
    <property type="evidence" value="ECO:0007669"/>
    <property type="project" value="TreeGrafter"/>
</dbReference>
<keyword evidence="7" id="KW-0812">Transmembrane</keyword>
<evidence type="ECO:0000256" key="6">
    <source>
        <dbReference type="ARBA" id="ARBA00023014"/>
    </source>
</evidence>
<evidence type="ECO:0000256" key="4">
    <source>
        <dbReference type="ARBA" id="ARBA00022982"/>
    </source>
</evidence>
<dbReference type="AlphaFoldDB" id="A0A5N7IV60"/>
<dbReference type="Gene3D" id="3.30.70.20">
    <property type="match status" value="1"/>
</dbReference>
<evidence type="ECO:0000259" key="8">
    <source>
        <dbReference type="PROSITE" id="PS51379"/>
    </source>
</evidence>
<evidence type="ECO:0000256" key="5">
    <source>
        <dbReference type="ARBA" id="ARBA00023004"/>
    </source>
</evidence>
<dbReference type="EMBL" id="SPSF01000055">
    <property type="protein sequence ID" value="MPQ64754.1"/>
    <property type="molecule type" value="Genomic_DNA"/>
</dbReference>
<keyword evidence="1" id="KW-0813">Transport</keyword>
<name>A0A5N7IV60_9CLOT</name>